<gene>
    <name evidence="8" type="ORF">TAV2_LOCUS14946</name>
</gene>
<dbReference type="GO" id="GO:0000287">
    <property type="term" value="F:magnesium ion binding"/>
    <property type="evidence" value="ECO:0007669"/>
    <property type="project" value="InterPro"/>
</dbReference>
<evidence type="ECO:0000313" key="8">
    <source>
        <dbReference type="EMBL" id="CAH2061305.1"/>
    </source>
</evidence>
<dbReference type="AlphaFoldDB" id="A0AAU9SFA9"/>
<protein>
    <submittedName>
        <fullName evidence="8">Uncharacterized protein</fullName>
    </submittedName>
</protein>
<dbReference type="PANTHER" id="PTHR31225">
    <property type="entry name" value="OS04G0344100 PROTEIN-RELATED"/>
    <property type="match status" value="1"/>
</dbReference>
<dbReference type="Gene3D" id="1.50.10.130">
    <property type="entry name" value="Terpene synthase, N-terminal domain"/>
    <property type="match status" value="1"/>
</dbReference>
<keyword evidence="2" id="KW-0460">Magnesium</keyword>
<reference evidence="8 9" key="1">
    <citation type="submission" date="2022-03" db="EMBL/GenBank/DDBJ databases">
        <authorList>
            <person name="Nunn A."/>
            <person name="Chopra R."/>
            <person name="Nunn A."/>
            <person name="Contreras Garrido A."/>
        </authorList>
    </citation>
    <scope>NUCLEOTIDE SEQUENCE [LARGE SCALE GENOMIC DNA]</scope>
</reference>
<feature type="domain" description="Terpene synthase N-terminal" evidence="6">
    <location>
        <begin position="67"/>
        <end position="245"/>
    </location>
</feature>
<dbReference type="Gene3D" id="1.10.600.10">
    <property type="entry name" value="Farnesyl Diphosphate Synthase"/>
    <property type="match status" value="2"/>
</dbReference>
<dbReference type="SUPFAM" id="SSF48576">
    <property type="entry name" value="Terpenoid synthases"/>
    <property type="match status" value="1"/>
</dbReference>
<dbReference type="InterPro" id="IPR008949">
    <property type="entry name" value="Isoprenoid_synthase_dom_sf"/>
</dbReference>
<dbReference type="EMBL" id="OU466860">
    <property type="protein sequence ID" value="CAH2061305.1"/>
    <property type="molecule type" value="Genomic_DNA"/>
</dbReference>
<keyword evidence="1" id="KW-0479">Metal-binding</keyword>
<evidence type="ECO:0000256" key="5">
    <source>
        <dbReference type="ARBA" id="ARBA00038405"/>
    </source>
</evidence>
<evidence type="ECO:0000313" key="9">
    <source>
        <dbReference type="Proteomes" id="UP000836841"/>
    </source>
</evidence>
<dbReference type="PANTHER" id="PTHR31225:SF242">
    <property type="entry name" value="TERPENOID SYNTHASE 9"/>
    <property type="match status" value="1"/>
</dbReference>
<evidence type="ECO:0000256" key="4">
    <source>
        <dbReference type="ARBA" id="ARBA00023239"/>
    </source>
</evidence>
<evidence type="ECO:0000256" key="2">
    <source>
        <dbReference type="ARBA" id="ARBA00022842"/>
    </source>
</evidence>
<dbReference type="InterPro" id="IPR005630">
    <property type="entry name" value="Terpene_synthase_metal-bd"/>
</dbReference>
<name>A0AAU9SFA9_THLAR</name>
<dbReference type="InterPro" id="IPR008930">
    <property type="entry name" value="Terpenoid_cyclase/PrenylTrfase"/>
</dbReference>
<proteinExistence type="inferred from homology"/>
<feature type="domain" description="Terpene synthase metal-binding" evidence="7">
    <location>
        <begin position="415"/>
        <end position="516"/>
    </location>
</feature>
<dbReference type="InterPro" id="IPR050148">
    <property type="entry name" value="Terpene_synthase-like"/>
</dbReference>
<evidence type="ECO:0000259" key="6">
    <source>
        <dbReference type="Pfam" id="PF01397"/>
    </source>
</evidence>
<dbReference type="GO" id="GO:0016102">
    <property type="term" value="P:diterpenoid biosynthetic process"/>
    <property type="evidence" value="ECO:0007669"/>
    <property type="project" value="InterPro"/>
</dbReference>
<accession>A0AAU9SFA9</accession>
<evidence type="ECO:0000256" key="1">
    <source>
        <dbReference type="ARBA" id="ARBA00022723"/>
    </source>
</evidence>
<comment type="similarity">
    <text evidence="5">Belongs to the terpene synthase family. Tpsa subfamily.</text>
</comment>
<dbReference type="InterPro" id="IPR036965">
    <property type="entry name" value="Terpene_synth_N_sf"/>
</dbReference>
<dbReference type="InterPro" id="IPR001906">
    <property type="entry name" value="Terpene_synth_N"/>
</dbReference>
<organism evidence="8 9">
    <name type="scientific">Thlaspi arvense</name>
    <name type="common">Field penny-cress</name>
    <dbReference type="NCBI Taxonomy" id="13288"/>
    <lineage>
        <taxon>Eukaryota</taxon>
        <taxon>Viridiplantae</taxon>
        <taxon>Streptophyta</taxon>
        <taxon>Embryophyta</taxon>
        <taxon>Tracheophyta</taxon>
        <taxon>Spermatophyta</taxon>
        <taxon>Magnoliopsida</taxon>
        <taxon>eudicotyledons</taxon>
        <taxon>Gunneridae</taxon>
        <taxon>Pentapetalae</taxon>
        <taxon>rosids</taxon>
        <taxon>malvids</taxon>
        <taxon>Brassicales</taxon>
        <taxon>Brassicaceae</taxon>
        <taxon>Thlaspideae</taxon>
        <taxon>Thlaspi</taxon>
    </lineage>
</organism>
<dbReference type="SUPFAM" id="SSF48239">
    <property type="entry name" value="Terpenoid cyclases/Protein prenyltransferases"/>
    <property type="match status" value="1"/>
</dbReference>
<dbReference type="FunFam" id="1.50.10.130:FF:000001">
    <property type="entry name" value="Isoprene synthase, chloroplastic"/>
    <property type="match status" value="1"/>
</dbReference>
<keyword evidence="4" id="KW-0456">Lyase</keyword>
<keyword evidence="9" id="KW-1185">Reference proteome</keyword>
<dbReference type="Proteomes" id="UP000836841">
    <property type="component" value="Chromosome 4"/>
</dbReference>
<dbReference type="CDD" id="cd00684">
    <property type="entry name" value="Terpene_cyclase_plant_C1"/>
    <property type="match status" value="1"/>
</dbReference>
<dbReference type="Pfam" id="PF01397">
    <property type="entry name" value="Terpene_synth"/>
    <property type="match status" value="1"/>
</dbReference>
<keyword evidence="3" id="KW-0464">Manganese</keyword>
<evidence type="ECO:0000256" key="3">
    <source>
        <dbReference type="ARBA" id="ARBA00023211"/>
    </source>
</evidence>
<sequence length="573" mass="66162">METITAFGPKHGSQVSFPSRTNLFQETKLSRFPLTSLQRKPAKKVSLKATPSPTCDGRTFKKLPPSEWTDQFHSVSVDVSEMDVLGREIESLKPNVAEMLMSPKGVDSVKKRILNIYLLVSLGLAYHFEDGIEESLRDDFQKIDALMAAEDDLYTVSTIFWVFRTYGYSISSDVFTRFKEDNGKFKECLIEDARGMLSLYEAAHLGTTTDYIMDEALSFASNNLASLVEGEMCPSHLSRHIQNALSLPQHWNMEIIVAVEYIRFYEQEVGHDEMLLKFAKLNFNLIQRCFLQELKILTKWYKDCDFASNLPPYYRESIVEMHFYSVANFFEPHFSRARIMQTKLFMTEMILDDTCDRYATFSELESLIKSVERWAPNDAMPDFFKFVFKFISDAFEDCERELRSQGRYYSFEETKIEEYMEVAKDEVGPFVIVASTLMGLDKIDAVEAFDWLKSRSKPLQSLAEHVRFMNDLTGFKDDMSRGCVSTGMNCYMKQYGVTEKEVFKEFKKMITNSRKKMNEDFLKTTDVPRRVMKAAFDCARSGCVGFNVGDGVTYPKGKITKYIKSLYVDQILF</sequence>
<dbReference type="GO" id="GO:0010333">
    <property type="term" value="F:terpene synthase activity"/>
    <property type="evidence" value="ECO:0007669"/>
    <property type="project" value="InterPro"/>
</dbReference>
<dbReference type="Pfam" id="PF03936">
    <property type="entry name" value="Terpene_synth_C"/>
    <property type="match status" value="2"/>
</dbReference>
<evidence type="ECO:0000259" key="7">
    <source>
        <dbReference type="Pfam" id="PF03936"/>
    </source>
</evidence>
<feature type="domain" description="Terpene synthase metal-binding" evidence="7">
    <location>
        <begin position="302"/>
        <end position="411"/>
    </location>
</feature>
<dbReference type="InterPro" id="IPR044814">
    <property type="entry name" value="Terpene_cyclase_plant_C1"/>
</dbReference>